<dbReference type="Pfam" id="PF02738">
    <property type="entry name" value="MoCoBD_1"/>
    <property type="match status" value="1"/>
</dbReference>
<proteinExistence type="inferred from homology"/>
<evidence type="ECO:0000256" key="11">
    <source>
        <dbReference type="ARBA" id="ARBA00023014"/>
    </source>
</evidence>
<dbReference type="GO" id="GO:0005506">
    <property type="term" value="F:iron ion binding"/>
    <property type="evidence" value="ECO:0007669"/>
    <property type="project" value="InterPro"/>
</dbReference>
<evidence type="ECO:0000256" key="1">
    <source>
        <dbReference type="ARBA" id="ARBA00001924"/>
    </source>
</evidence>
<dbReference type="PANTHER" id="PTHR45444">
    <property type="entry name" value="XANTHINE DEHYDROGENASE"/>
    <property type="match status" value="1"/>
</dbReference>
<feature type="domain" description="Aldehyde oxidase/xanthine dehydrogenase first molybdopterin binding" evidence="13">
    <location>
        <begin position="11"/>
        <end position="248"/>
    </location>
</feature>
<evidence type="ECO:0000313" key="15">
    <source>
        <dbReference type="EMBL" id="KAK7066585.1"/>
    </source>
</evidence>
<comment type="similarity">
    <text evidence="3">Belongs to the xanthine dehydrogenase family.</text>
</comment>
<name>A0AAN8WHZ4_HALRR</name>
<keyword evidence="6" id="KW-0001">2Fe-2S</keyword>
<dbReference type="InterPro" id="IPR008274">
    <property type="entry name" value="AldOxase/xan_DH_MoCoBD1"/>
</dbReference>
<dbReference type="Pfam" id="PF20256">
    <property type="entry name" value="MoCoBD_2"/>
    <property type="match status" value="1"/>
</dbReference>
<sequence length="533" mass="58907">MKDAIRENSYYDHFTLKRGNASTLLLEATHILEGEMYVGGQEHFYMETNAHLAVPKGEDGEVELFSSSQNPTLTQKLAAKALGIPENRIVVRVKRLGGGFGGKETRSTILALPVCVAALALNQPVRIMLDRHEDMMMTGGRHPFYCKWKVGFSEEGVLTALKADLYSNAGISQDVSLQVMQRALFALDNSYKCDNIYIEGHVCKTNLPSNTAFRGFGNPQSMLVVEDIMSRIAAYLQLDPCVVRRRNLYKTGDKSFLGQIIDRCTLPQCWHEVIEQSEYHARKLAVLRFNKENKYIKRGLSVVPLKFGIGFVALHRNQAGALVHVYTDGSVLLSHGGVEMGQGLHTKMIQVAARVLKISAEKIFIGETSSDKVPNTSPTAASVSSDLNGMAVKNACEAIYHRLEPFIAKNPKGSWEDWVKAAYFDRISLSATGFYKTPDITSFDFVKQTGNHFNYFTFGAAVSEVEIDCLTGDHSILRTDIVMDVGESLNPAIDIGQIEGAFMQGVGLCTLEELRYSPDGELLTRGPGAYKIP</sequence>
<evidence type="ECO:0000256" key="4">
    <source>
        <dbReference type="ARBA" id="ARBA00022505"/>
    </source>
</evidence>
<dbReference type="Gene3D" id="3.30.365.10">
    <property type="entry name" value="Aldehyde oxidase/xanthine dehydrogenase, molybdopterin binding domain"/>
    <property type="match status" value="4"/>
</dbReference>
<evidence type="ECO:0000256" key="7">
    <source>
        <dbReference type="ARBA" id="ARBA00022723"/>
    </source>
</evidence>
<evidence type="ECO:0000313" key="16">
    <source>
        <dbReference type="Proteomes" id="UP001381693"/>
    </source>
</evidence>
<evidence type="ECO:0000256" key="9">
    <source>
        <dbReference type="ARBA" id="ARBA00023002"/>
    </source>
</evidence>
<dbReference type="AlphaFoldDB" id="A0AAN8WHZ4"/>
<dbReference type="GO" id="GO:0016491">
    <property type="term" value="F:oxidoreductase activity"/>
    <property type="evidence" value="ECO:0007669"/>
    <property type="project" value="UniProtKB-KW"/>
</dbReference>
<evidence type="ECO:0000256" key="10">
    <source>
        <dbReference type="ARBA" id="ARBA00023004"/>
    </source>
</evidence>
<dbReference type="InterPro" id="IPR046867">
    <property type="entry name" value="AldOxase/xan_DH_MoCoBD2"/>
</dbReference>
<comment type="cofactor">
    <cofactor evidence="12">
        <name>[2Fe-2S] cluster</name>
        <dbReference type="ChEBI" id="CHEBI:190135"/>
    </cofactor>
</comment>
<feature type="domain" description="Aldehyde oxidase/xanthine dehydrogenase second molybdopterin binding" evidence="14">
    <location>
        <begin position="273"/>
        <end position="533"/>
    </location>
</feature>
<comment type="caution">
    <text evidence="15">The sequence shown here is derived from an EMBL/GenBank/DDBJ whole genome shotgun (WGS) entry which is preliminary data.</text>
</comment>
<evidence type="ECO:0000259" key="14">
    <source>
        <dbReference type="Pfam" id="PF20256"/>
    </source>
</evidence>
<dbReference type="EMBL" id="JAXCGZ010019118">
    <property type="protein sequence ID" value="KAK7066585.1"/>
    <property type="molecule type" value="Genomic_DNA"/>
</dbReference>
<keyword evidence="16" id="KW-1185">Reference proteome</keyword>
<dbReference type="SUPFAM" id="SSF56003">
    <property type="entry name" value="Molybdenum cofactor-binding domain"/>
    <property type="match status" value="1"/>
</dbReference>
<evidence type="ECO:0000259" key="13">
    <source>
        <dbReference type="Pfam" id="PF02738"/>
    </source>
</evidence>
<dbReference type="GO" id="GO:0051537">
    <property type="term" value="F:2 iron, 2 sulfur cluster binding"/>
    <property type="evidence" value="ECO:0007669"/>
    <property type="project" value="UniProtKB-KW"/>
</dbReference>
<evidence type="ECO:0000256" key="12">
    <source>
        <dbReference type="ARBA" id="ARBA00034078"/>
    </source>
</evidence>
<reference evidence="15 16" key="1">
    <citation type="submission" date="2023-11" db="EMBL/GenBank/DDBJ databases">
        <title>Halocaridina rubra genome assembly.</title>
        <authorList>
            <person name="Smith C."/>
        </authorList>
    </citation>
    <scope>NUCLEOTIDE SEQUENCE [LARGE SCALE GENOMIC DNA]</scope>
    <source>
        <strain evidence="15">EP-1</strain>
        <tissue evidence="15">Whole</tissue>
    </source>
</reference>
<organism evidence="15 16">
    <name type="scientific">Halocaridina rubra</name>
    <name type="common">Hawaiian red shrimp</name>
    <dbReference type="NCBI Taxonomy" id="373956"/>
    <lineage>
        <taxon>Eukaryota</taxon>
        <taxon>Metazoa</taxon>
        <taxon>Ecdysozoa</taxon>
        <taxon>Arthropoda</taxon>
        <taxon>Crustacea</taxon>
        <taxon>Multicrustacea</taxon>
        <taxon>Malacostraca</taxon>
        <taxon>Eumalacostraca</taxon>
        <taxon>Eucarida</taxon>
        <taxon>Decapoda</taxon>
        <taxon>Pleocyemata</taxon>
        <taxon>Caridea</taxon>
        <taxon>Atyoidea</taxon>
        <taxon>Atyidae</taxon>
        <taxon>Halocaridina</taxon>
    </lineage>
</organism>
<evidence type="ECO:0000256" key="2">
    <source>
        <dbReference type="ARBA" id="ARBA00001974"/>
    </source>
</evidence>
<keyword evidence="7" id="KW-0479">Metal-binding</keyword>
<protein>
    <recommendedName>
        <fullName evidence="17">Xanthine dehydrogenase</fullName>
    </recommendedName>
</protein>
<feature type="non-terminal residue" evidence="15">
    <location>
        <position position="533"/>
    </location>
</feature>
<keyword evidence="4" id="KW-0500">Molybdenum</keyword>
<comment type="cofactor">
    <cofactor evidence="2">
        <name>FAD</name>
        <dbReference type="ChEBI" id="CHEBI:57692"/>
    </cofactor>
</comment>
<evidence type="ECO:0000256" key="3">
    <source>
        <dbReference type="ARBA" id="ARBA00006849"/>
    </source>
</evidence>
<keyword evidence="9" id="KW-0560">Oxidoreductase</keyword>
<keyword evidence="11" id="KW-0411">Iron-sulfur</keyword>
<dbReference type="Proteomes" id="UP001381693">
    <property type="component" value="Unassembled WGS sequence"/>
</dbReference>
<dbReference type="FunFam" id="3.30.365.10:FF:000003">
    <property type="entry name" value="Aldehyde oxidase 1"/>
    <property type="match status" value="1"/>
</dbReference>
<dbReference type="InterPro" id="IPR037165">
    <property type="entry name" value="AldOxase/xan_DH_Mopterin-bd_sf"/>
</dbReference>
<evidence type="ECO:0000256" key="8">
    <source>
        <dbReference type="ARBA" id="ARBA00022827"/>
    </source>
</evidence>
<keyword evidence="8" id="KW-0274">FAD</keyword>
<keyword evidence="10" id="KW-0408">Iron</keyword>
<dbReference type="PANTHER" id="PTHR45444:SF3">
    <property type="entry name" value="XANTHINE DEHYDROGENASE"/>
    <property type="match status" value="1"/>
</dbReference>
<dbReference type="FunFam" id="3.30.365.10:FF:000002">
    <property type="entry name" value="Xanthine dehydrogenase oxidase"/>
    <property type="match status" value="1"/>
</dbReference>
<evidence type="ECO:0000256" key="5">
    <source>
        <dbReference type="ARBA" id="ARBA00022630"/>
    </source>
</evidence>
<accession>A0AAN8WHZ4</accession>
<evidence type="ECO:0008006" key="17">
    <source>
        <dbReference type="Google" id="ProtNLM"/>
    </source>
</evidence>
<keyword evidence="5" id="KW-0285">Flavoprotein</keyword>
<comment type="cofactor">
    <cofactor evidence="1">
        <name>Mo-molybdopterin</name>
        <dbReference type="ChEBI" id="CHEBI:71302"/>
    </cofactor>
</comment>
<dbReference type="InterPro" id="IPR016208">
    <property type="entry name" value="Ald_Oxase/xanthine_DH-like"/>
</dbReference>
<gene>
    <name evidence="15" type="ORF">SK128_003644</name>
</gene>
<evidence type="ECO:0000256" key="6">
    <source>
        <dbReference type="ARBA" id="ARBA00022714"/>
    </source>
</evidence>
<dbReference type="FunFam" id="3.30.365.10:FF:000001">
    <property type="entry name" value="Xanthine dehydrogenase oxidase"/>
    <property type="match status" value="1"/>
</dbReference>